<sequence length="29" mass="3210">MNNKWLACCNVSIDQQFHSGIPCANSSIQ</sequence>
<keyword evidence="2" id="KW-1185">Reference proteome</keyword>
<evidence type="ECO:0000313" key="1">
    <source>
        <dbReference type="EMBL" id="KAG6662915.1"/>
    </source>
</evidence>
<organism evidence="1 2">
    <name type="scientific">Carya illinoinensis</name>
    <name type="common">Pecan</name>
    <dbReference type="NCBI Taxonomy" id="32201"/>
    <lineage>
        <taxon>Eukaryota</taxon>
        <taxon>Viridiplantae</taxon>
        <taxon>Streptophyta</taxon>
        <taxon>Embryophyta</taxon>
        <taxon>Tracheophyta</taxon>
        <taxon>Spermatophyta</taxon>
        <taxon>Magnoliopsida</taxon>
        <taxon>eudicotyledons</taxon>
        <taxon>Gunneridae</taxon>
        <taxon>Pentapetalae</taxon>
        <taxon>rosids</taxon>
        <taxon>fabids</taxon>
        <taxon>Fagales</taxon>
        <taxon>Juglandaceae</taxon>
        <taxon>Carya</taxon>
    </lineage>
</organism>
<protein>
    <submittedName>
        <fullName evidence="1">Uncharacterized protein</fullName>
    </submittedName>
</protein>
<gene>
    <name evidence="1" type="ORF">CIPAW_03G276200</name>
</gene>
<reference evidence="1" key="1">
    <citation type="submission" date="2020-12" db="EMBL/GenBank/DDBJ databases">
        <title>WGS assembly of Carya illinoinensis cv. Pawnee.</title>
        <authorList>
            <person name="Platts A."/>
            <person name="Shu S."/>
            <person name="Wright S."/>
            <person name="Barry K."/>
            <person name="Edger P."/>
            <person name="Pires J.C."/>
            <person name="Schmutz J."/>
        </authorList>
    </citation>
    <scope>NUCLEOTIDE SEQUENCE</scope>
    <source>
        <tissue evidence="1">Leaf</tissue>
    </source>
</reference>
<dbReference type="Proteomes" id="UP000811609">
    <property type="component" value="Chromosome 3"/>
</dbReference>
<comment type="caution">
    <text evidence="1">The sequence shown here is derived from an EMBL/GenBank/DDBJ whole genome shotgun (WGS) entry which is preliminary data.</text>
</comment>
<dbReference type="AlphaFoldDB" id="A0A8T1R8F1"/>
<evidence type="ECO:0000313" key="2">
    <source>
        <dbReference type="Proteomes" id="UP000811609"/>
    </source>
</evidence>
<accession>A0A8T1R8F1</accession>
<proteinExistence type="predicted"/>
<name>A0A8T1R8F1_CARIL</name>
<dbReference type="EMBL" id="CM031811">
    <property type="protein sequence ID" value="KAG6662915.1"/>
    <property type="molecule type" value="Genomic_DNA"/>
</dbReference>